<comment type="caution">
    <text evidence="3">The sequence shown here is derived from an EMBL/GenBank/DDBJ whole genome shotgun (WGS) entry which is preliminary data.</text>
</comment>
<dbReference type="Pfam" id="PF09995">
    <property type="entry name" value="MPAB_Lcp_cat"/>
    <property type="match status" value="1"/>
</dbReference>
<dbReference type="RefSeq" id="WP_318353657.1">
    <property type="nucleotide sequence ID" value="NZ_JAWQEV010000003.1"/>
</dbReference>
<name>A0ABU4H1C7_9MICO</name>
<accession>A0ABU4H1C7</accession>
<keyword evidence="4" id="KW-1185">Reference proteome</keyword>
<organism evidence="3 4">
    <name type="scientific">Microbacterium arthrosphaerae</name>
    <dbReference type="NCBI Taxonomy" id="792652"/>
    <lineage>
        <taxon>Bacteria</taxon>
        <taxon>Bacillati</taxon>
        <taxon>Actinomycetota</taxon>
        <taxon>Actinomycetes</taxon>
        <taxon>Micrococcales</taxon>
        <taxon>Microbacteriaceae</taxon>
        <taxon>Microbacterium</taxon>
    </lineage>
</organism>
<dbReference type="InterPro" id="IPR037473">
    <property type="entry name" value="Lcp-like"/>
</dbReference>
<dbReference type="PANTHER" id="PTHR37539:SF1">
    <property type="entry name" value="ER-BOUND OXYGENASE MPAB_MPAB'_RUBBER OXYGENASE CATALYTIC DOMAIN-CONTAINING PROTEIN"/>
    <property type="match status" value="1"/>
</dbReference>
<dbReference type="EC" id="1.-.-.-" evidence="3"/>
<gene>
    <name evidence="3" type="ORF">R8Z58_10190</name>
</gene>
<dbReference type="PROSITE" id="PS51318">
    <property type="entry name" value="TAT"/>
    <property type="match status" value="1"/>
</dbReference>
<evidence type="ECO:0000313" key="3">
    <source>
        <dbReference type="EMBL" id="MDW4573137.1"/>
    </source>
</evidence>
<keyword evidence="1" id="KW-0732">Signal</keyword>
<evidence type="ECO:0000259" key="2">
    <source>
        <dbReference type="Pfam" id="PF09995"/>
    </source>
</evidence>
<reference evidence="3 4" key="1">
    <citation type="submission" date="2023-11" db="EMBL/GenBank/DDBJ databases">
        <title>Draft genome sequence of Microbacterium arthrosphaerae JCM 30492.</title>
        <authorList>
            <person name="Zhang G."/>
            <person name="Ding Y."/>
        </authorList>
    </citation>
    <scope>NUCLEOTIDE SEQUENCE [LARGE SCALE GENOMIC DNA]</scope>
    <source>
        <strain evidence="3 4">JCM 30492</strain>
    </source>
</reference>
<evidence type="ECO:0000256" key="1">
    <source>
        <dbReference type="SAM" id="SignalP"/>
    </source>
</evidence>
<dbReference type="PANTHER" id="PTHR37539">
    <property type="entry name" value="SECRETED PROTEIN-RELATED"/>
    <property type="match status" value="1"/>
</dbReference>
<dbReference type="EMBL" id="JAWQEV010000003">
    <property type="protein sequence ID" value="MDW4573137.1"/>
    <property type="molecule type" value="Genomic_DNA"/>
</dbReference>
<sequence>MTDVNRRSVLTLGAALGLAGAVVPKAASATTGAVSERSWTWAPSQSVVGSGSGVDPQWVWDDEIDQIIATITDSGQTAQVNAAMDGWVNNWQPVPAGLPPEISGWLNGHMQLPAWADRTKLRRAADFNRRKDTYLFMIYGVGGGIMSTVIPREARSVYHSKGGADMQDRAAKTFSFGYDLSDLNAFENTGEFIVTANRTRMVHAAVRHLLPQSPHWQASGHDEEIPISNHDILVTFHSTGTFAHKKLKEWKVPMSRADEDAFLHSWQVALHFLGVRDEYIPATWDAAHAQAAQILTPILAPTTEGKYLAEVLLGLVAQVDLGVTRGFLNEFVRYQLGNDVGDWLGLKRDYVAAATIRVGWPSYILFREGLIRIMPANFYLFDQLLRAIAMAFLNKGQSGTTTPITIPDMNRPTS</sequence>
<evidence type="ECO:0000313" key="4">
    <source>
        <dbReference type="Proteomes" id="UP001283109"/>
    </source>
</evidence>
<keyword evidence="3" id="KW-0560">Oxidoreductase</keyword>
<proteinExistence type="predicted"/>
<dbReference type="GO" id="GO:0016491">
    <property type="term" value="F:oxidoreductase activity"/>
    <property type="evidence" value="ECO:0007669"/>
    <property type="project" value="UniProtKB-KW"/>
</dbReference>
<feature type="signal peptide" evidence="1">
    <location>
        <begin position="1"/>
        <end position="29"/>
    </location>
</feature>
<feature type="domain" description="ER-bound oxygenase mpaB/mpaB'/Rubber oxygenase catalytic" evidence="2">
    <location>
        <begin position="133"/>
        <end position="339"/>
    </location>
</feature>
<dbReference type="Proteomes" id="UP001283109">
    <property type="component" value="Unassembled WGS sequence"/>
</dbReference>
<protein>
    <submittedName>
        <fullName evidence="3">Oxygenase MpaB family protein</fullName>
        <ecNumber evidence="3">1.-.-.-</ecNumber>
    </submittedName>
</protein>
<dbReference type="InterPro" id="IPR018713">
    <property type="entry name" value="MPAB/Lcp_cat_dom"/>
</dbReference>
<dbReference type="InterPro" id="IPR006311">
    <property type="entry name" value="TAT_signal"/>
</dbReference>
<feature type="chain" id="PRO_5045882992" evidence="1">
    <location>
        <begin position="30"/>
        <end position="414"/>
    </location>
</feature>